<name>W0RHQ3_9BACT</name>
<organism evidence="1 2">
    <name type="scientific">Gemmatirosa kalamazoonensis</name>
    <dbReference type="NCBI Taxonomy" id="861299"/>
    <lineage>
        <taxon>Bacteria</taxon>
        <taxon>Pseudomonadati</taxon>
        <taxon>Gemmatimonadota</taxon>
        <taxon>Gemmatimonadia</taxon>
        <taxon>Gemmatimonadales</taxon>
        <taxon>Gemmatimonadaceae</taxon>
        <taxon>Gemmatirosa</taxon>
    </lineage>
</organism>
<evidence type="ECO:0000313" key="1">
    <source>
        <dbReference type="EMBL" id="AHG89957.1"/>
    </source>
</evidence>
<sequence length="542" mass="58592">MTRDTERPPARLVVLGVDAASPELLDRWIGDGTLPNLRALAERGLVARTRGVEGFFIGSTWPSAYTGTSPAKHGVHYLLQLVPGTYALHRVADAAFVTREPFWRAVSRAGMRVAVLDVPLTRLDESLNGVQVVEWGGHDALYGFRTHPRELARELTSRHGSHPLGPSCDGARRSADDYAALVERLTLGARRKGEWTRELLARGGWDLFVQVFTEAHCAGHQCWHLHDAAHPAHDPAVVARTGDPLERVYRAVDDALGDVLAAAGTDTHVVVFSAHGMSHWFGAQFLLREILLRLSVTVADRSRERGAPSLARRLWHALPEVVRRPVRALLRAVRPTPPTHAIPSLAFDPARSRCFPLNNGLAVGGIRLNLVGREPQGVLRPGAEAQAFCDELAADLLAIVDERTGAPLVRRVLRTDDLYAGEARDALPDLLVEWSDDVPTGSTALAGGAAARVRARSPKIGVVEGANDYGRTGEHRPGGWLLAAGPGIAPGRLDRVLSPYDLAPTLTAMLGVELPDSDGAPVPEIVRRDAWSTESSSRLSPG</sequence>
<dbReference type="OrthoDB" id="9779418at2"/>
<evidence type="ECO:0000313" key="2">
    <source>
        <dbReference type="Proteomes" id="UP000019151"/>
    </source>
</evidence>
<dbReference type="STRING" id="861299.J421_2420"/>
<dbReference type="InParanoid" id="W0RHQ3"/>
<reference evidence="1 2" key="1">
    <citation type="journal article" date="2014" name="Genome Announc.">
        <title>Genome Sequence and Methylome of Soil Bacterium Gemmatirosa kalamazoonensis KBS708T, a Member of the Rarely Cultivated Gemmatimonadetes Phylum.</title>
        <authorList>
            <person name="Debruyn J.M."/>
            <person name="Radosevich M."/>
            <person name="Wommack K.E."/>
            <person name="Polson S.W."/>
            <person name="Hauser L.J."/>
            <person name="Fawaz M.N."/>
            <person name="Korlach J."/>
            <person name="Tsai Y.C."/>
        </authorList>
    </citation>
    <scope>NUCLEOTIDE SEQUENCE [LARGE SCALE GENOMIC DNA]</scope>
    <source>
        <strain evidence="1 2">KBS708</strain>
    </source>
</reference>
<dbReference type="EMBL" id="CP007128">
    <property type="protein sequence ID" value="AHG89957.1"/>
    <property type="molecule type" value="Genomic_DNA"/>
</dbReference>
<dbReference type="Pfam" id="PF01663">
    <property type="entry name" value="Phosphodiest"/>
    <property type="match status" value="1"/>
</dbReference>
<accession>W0RHQ3</accession>
<dbReference type="HOGENOM" id="CLU_024306_0_0_0"/>
<dbReference type="AlphaFoldDB" id="W0RHQ3"/>
<dbReference type="InterPro" id="IPR017850">
    <property type="entry name" value="Alkaline_phosphatase_core_sf"/>
</dbReference>
<protein>
    <submittedName>
        <fullName evidence="1">Type I phosphodiesterase/nucleotide pyrophosphatase</fullName>
    </submittedName>
</protein>
<gene>
    <name evidence="1" type="ORF">J421_2420</name>
</gene>
<dbReference type="RefSeq" id="WP_025411434.1">
    <property type="nucleotide sequence ID" value="NZ_CP007128.1"/>
</dbReference>
<dbReference type="eggNOG" id="COG3379">
    <property type="taxonomic scope" value="Bacteria"/>
</dbReference>
<dbReference type="KEGG" id="gba:J421_2420"/>
<dbReference type="Gene3D" id="3.40.720.10">
    <property type="entry name" value="Alkaline Phosphatase, subunit A"/>
    <property type="match status" value="2"/>
</dbReference>
<proteinExistence type="predicted"/>
<dbReference type="InterPro" id="IPR002591">
    <property type="entry name" value="Phosphodiest/P_Trfase"/>
</dbReference>
<keyword evidence="2" id="KW-1185">Reference proteome</keyword>
<dbReference type="Proteomes" id="UP000019151">
    <property type="component" value="Chromosome"/>
</dbReference>
<dbReference type="SUPFAM" id="SSF53649">
    <property type="entry name" value="Alkaline phosphatase-like"/>
    <property type="match status" value="1"/>
</dbReference>